<evidence type="ECO:0000313" key="1">
    <source>
        <dbReference type="EMBL" id="KAI4386975.1"/>
    </source>
</evidence>
<name>A0ACB9S7V4_9MYRT</name>
<keyword evidence="2" id="KW-1185">Reference proteome</keyword>
<accession>A0ACB9S7V4</accession>
<comment type="caution">
    <text evidence="1">The sequence shown here is derived from an EMBL/GenBank/DDBJ whole genome shotgun (WGS) entry which is preliminary data.</text>
</comment>
<proteinExistence type="predicted"/>
<evidence type="ECO:0000313" key="2">
    <source>
        <dbReference type="Proteomes" id="UP001057402"/>
    </source>
</evidence>
<reference evidence="2" key="1">
    <citation type="journal article" date="2023" name="Front. Plant Sci.">
        <title>Chromosomal-level genome assembly of Melastoma candidum provides insights into trichome evolution.</title>
        <authorList>
            <person name="Zhong Y."/>
            <person name="Wu W."/>
            <person name="Sun C."/>
            <person name="Zou P."/>
            <person name="Liu Y."/>
            <person name="Dai S."/>
            <person name="Zhou R."/>
        </authorList>
    </citation>
    <scope>NUCLEOTIDE SEQUENCE [LARGE SCALE GENOMIC DNA]</scope>
</reference>
<sequence length="224" mass="24850">MASDPKTVVLSCHICQKAWTDLGFHHICRLPGGYLCCESCGSQLLHHRNLDTNKEGCGKGNDCGGEKSLEVGCWGGNGDSSWDDGIYDGIREIMLQVSWKGNLRSIQVVYDKDGRRVISQFHRSPEGIHKSYHIILDYPTEYITCVSGHVSLYPIHRIRSIEFKTNKRMLGPYGVGHSVTPFNFPLVGMRIVGFKGRSGEQLEAIGLHLSMDSAAMKTENCSCS</sequence>
<protein>
    <submittedName>
        <fullName evidence="1">Uncharacterized protein</fullName>
    </submittedName>
</protein>
<dbReference type="EMBL" id="CM042881">
    <property type="protein sequence ID" value="KAI4386975.1"/>
    <property type="molecule type" value="Genomic_DNA"/>
</dbReference>
<organism evidence="1 2">
    <name type="scientific">Melastoma candidum</name>
    <dbReference type="NCBI Taxonomy" id="119954"/>
    <lineage>
        <taxon>Eukaryota</taxon>
        <taxon>Viridiplantae</taxon>
        <taxon>Streptophyta</taxon>
        <taxon>Embryophyta</taxon>
        <taxon>Tracheophyta</taxon>
        <taxon>Spermatophyta</taxon>
        <taxon>Magnoliopsida</taxon>
        <taxon>eudicotyledons</taxon>
        <taxon>Gunneridae</taxon>
        <taxon>Pentapetalae</taxon>
        <taxon>rosids</taxon>
        <taxon>malvids</taxon>
        <taxon>Myrtales</taxon>
        <taxon>Melastomataceae</taxon>
        <taxon>Melastomatoideae</taxon>
        <taxon>Melastomateae</taxon>
        <taxon>Melastoma</taxon>
    </lineage>
</organism>
<dbReference type="Proteomes" id="UP001057402">
    <property type="component" value="Chromosome 2"/>
</dbReference>
<gene>
    <name evidence="1" type="ORF">MLD38_004845</name>
</gene>